<evidence type="ECO:0000313" key="3">
    <source>
        <dbReference type="Proteomes" id="UP001497457"/>
    </source>
</evidence>
<proteinExistence type="predicted"/>
<feature type="compositionally biased region" description="Basic residues" evidence="1">
    <location>
        <begin position="61"/>
        <end position="78"/>
    </location>
</feature>
<keyword evidence="3" id="KW-1185">Reference proteome</keyword>
<feature type="compositionally biased region" description="Basic and acidic residues" evidence="1">
    <location>
        <begin position="120"/>
        <end position="134"/>
    </location>
</feature>
<feature type="compositionally biased region" description="Low complexity" evidence="1">
    <location>
        <begin position="46"/>
        <end position="59"/>
    </location>
</feature>
<accession>A0ABC9AG09</accession>
<protein>
    <submittedName>
        <fullName evidence="2">Uncharacterized protein</fullName>
    </submittedName>
</protein>
<sequence length="266" mass="27304">MVVGRSVGRLQAEVLVELVDEGVEVGVGALVDDALGLERERRVGDAQLPGPGGAAAEAQRQQRRRRRPGRGRRRRRLPSRAGRGGGLLIRGAHHLERARHLGEVEPVASPAGGAAAAAAEPEREQGAAGRREVVGRRGGAAELDVRGVGLERHVVVRGGRGRRRGESGAGAGAGGGDHVVVGGAGVRVVRGGDEVAERLAGELATAEQEVEVHHEALAAESPAEHVVDGAEHTHEALPEPGGLHASAADAGRLDPLVGLDGEIRGA</sequence>
<feature type="compositionally biased region" description="Basic and acidic residues" evidence="1">
    <location>
        <begin position="222"/>
        <end position="237"/>
    </location>
</feature>
<name>A0ABC9AG09_9POAL</name>
<feature type="region of interest" description="Disordered" evidence="1">
    <location>
        <begin position="222"/>
        <end position="249"/>
    </location>
</feature>
<dbReference type="Proteomes" id="UP001497457">
    <property type="component" value="Chromosome 20rd"/>
</dbReference>
<evidence type="ECO:0000313" key="2">
    <source>
        <dbReference type="EMBL" id="CAL4978433.1"/>
    </source>
</evidence>
<feature type="region of interest" description="Disordered" evidence="1">
    <location>
        <begin position="109"/>
        <end position="134"/>
    </location>
</feature>
<evidence type="ECO:0000256" key="1">
    <source>
        <dbReference type="SAM" id="MobiDB-lite"/>
    </source>
</evidence>
<dbReference type="EMBL" id="OZ075130">
    <property type="protein sequence ID" value="CAL4978433.1"/>
    <property type="molecule type" value="Genomic_DNA"/>
</dbReference>
<reference evidence="2 3" key="2">
    <citation type="submission" date="2024-10" db="EMBL/GenBank/DDBJ databases">
        <authorList>
            <person name="Ryan C."/>
        </authorList>
    </citation>
    <scope>NUCLEOTIDE SEQUENCE [LARGE SCALE GENOMIC DNA]</scope>
</reference>
<reference evidence="3" key="1">
    <citation type="submission" date="2024-06" db="EMBL/GenBank/DDBJ databases">
        <authorList>
            <person name="Ryan C."/>
        </authorList>
    </citation>
    <scope>NUCLEOTIDE SEQUENCE [LARGE SCALE GENOMIC DNA]</scope>
</reference>
<feature type="compositionally biased region" description="Low complexity" evidence="1">
    <location>
        <begin position="109"/>
        <end position="119"/>
    </location>
</feature>
<organism evidence="2 3">
    <name type="scientific">Urochloa decumbens</name>
    <dbReference type="NCBI Taxonomy" id="240449"/>
    <lineage>
        <taxon>Eukaryota</taxon>
        <taxon>Viridiplantae</taxon>
        <taxon>Streptophyta</taxon>
        <taxon>Embryophyta</taxon>
        <taxon>Tracheophyta</taxon>
        <taxon>Spermatophyta</taxon>
        <taxon>Magnoliopsida</taxon>
        <taxon>Liliopsida</taxon>
        <taxon>Poales</taxon>
        <taxon>Poaceae</taxon>
        <taxon>PACMAD clade</taxon>
        <taxon>Panicoideae</taxon>
        <taxon>Panicodae</taxon>
        <taxon>Paniceae</taxon>
        <taxon>Melinidinae</taxon>
        <taxon>Urochloa</taxon>
    </lineage>
</organism>
<gene>
    <name evidence="2" type="ORF">URODEC1_LOCUS54728</name>
</gene>
<feature type="region of interest" description="Disordered" evidence="1">
    <location>
        <begin position="43"/>
        <end position="89"/>
    </location>
</feature>
<dbReference type="AlphaFoldDB" id="A0ABC9AG09"/>